<feature type="signal peptide" evidence="2">
    <location>
        <begin position="1"/>
        <end position="22"/>
    </location>
</feature>
<proteinExistence type="predicted"/>
<name>A0A4S2KUH1_9HYME</name>
<gene>
    <name evidence="3" type="ORF">DBV15_06450</name>
</gene>
<comment type="caution">
    <text evidence="3">The sequence shown here is derived from an EMBL/GenBank/DDBJ whole genome shotgun (WGS) entry which is preliminary data.</text>
</comment>
<dbReference type="PANTHER" id="PTHR39951:SF2">
    <property type="entry name" value="IP05660P"/>
    <property type="match status" value="1"/>
</dbReference>
<evidence type="ECO:0000313" key="3">
    <source>
        <dbReference type="EMBL" id="TGZ53713.1"/>
    </source>
</evidence>
<accession>A0A4S2KUH1</accession>
<evidence type="ECO:0000313" key="4">
    <source>
        <dbReference type="Proteomes" id="UP000310200"/>
    </source>
</evidence>
<evidence type="ECO:0000256" key="1">
    <source>
        <dbReference type="SAM" id="Phobius"/>
    </source>
</evidence>
<dbReference type="AlphaFoldDB" id="A0A4S2KUH1"/>
<dbReference type="EMBL" id="QBLH01000962">
    <property type="protein sequence ID" value="TGZ53713.1"/>
    <property type="molecule type" value="Genomic_DNA"/>
</dbReference>
<organism evidence="3 4">
    <name type="scientific">Temnothorax longispinosus</name>
    <dbReference type="NCBI Taxonomy" id="300112"/>
    <lineage>
        <taxon>Eukaryota</taxon>
        <taxon>Metazoa</taxon>
        <taxon>Ecdysozoa</taxon>
        <taxon>Arthropoda</taxon>
        <taxon>Hexapoda</taxon>
        <taxon>Insecta</taxon>
        <taxon>Pterygota</taxon>
        <taxon>Neoptera</taxon>
        <taxon>Endopterygota</taxon>
        <taxon>Hymenoptera</taxon>
        <taxon>Apocrita</taxon>
        <taxon>Aculeata</taxon>
        <taxon>Formicoidea</taxon>
        <taxon>Formicidae</taxon>
        <taxon>Myrmicinae</taxon>
        <taxon>Temnothorax</taxon>
    </lineage>
</organism>
<sequence>MIITVLMALLLHSEIIVSIVDATVYRFLHDLIQYNIAGVPAVHEKTEWNFDPEVGKQRRSQYELENGRFGEYAIAKLGMGIGYKGPWGWPTIITLTIFAIFLLVIIDESVAILEPQAPNFQYFERPKYRYPYYDENGKGKLLYGYGGPELYQYKTYSVLEGIH</sequence>
<keyword evidence="1" id="KW-0472">Membrane</keyword>
<keyword evidence="4" id="KW-1185">Reference proteome</keyword>
<feature type="transmembrane region" description="Helical" evidence="1">
    <location>
        <begin position="87"/>
        <end position="106"/>
    </location>
</feature>
<reference evidence="3 4" key="1">
    <citation type="journal article" date="2019" name="Philos. Trans. R. Soc. Lond., B, Biol. Sci.">
        <title>Ant behaviour and brain gene expression of defending hosts depend on the ecological success of the intruding social parasite.</title>
        <authorList>
            <person name="Kaur R."/>
            <person name="Stoldt M."/>
            <person name="Jongepier E."/>
            <person name="Feldmeyer B."/>
            <person name="Menzel F."/>
            <person name="Bornberg-Bauer E."/>
            <person name="Foitzik S."/>
        </authorList>
    </citation>
    <scope>NUCLEOTIDE SEQUENCE [LARGE SCALE GENOMIC DNA]</scope>
    <source>
        <tissue evidence="3">Whole body</tissue>
    </source>
</reference>
<dbReference type="Proteomes" id="UP000310200">
    <property type="component" value="Unassembled WGS sequence"/>
</dbReference>
<keyword evidence="1" id="KW-0812">Transmembrane</keyword>
<feature type="chain" id="PRO_5020579450" evidence="2">
    <location>
        <begin position="23"/>
        <end position="163"/>
    </location>
</feature>
<protein>
    <submittedName>
        <fullName evidence="3">Uncharacterized protein</fullName>
    </submittedName>
</protein>
<keyword evidence="2" id="KW-0732">Signal</keyword>
<dbReference type="PANTHER" id="PTHR39951">
    <property type="entry name" value="FI22632P1"/>
    <property type="match status" value="1"/>
</dbReference>
<keyword evidence="1" id="KW-1133">Transmembrane helix</keyword>
<evidence type="ECO:0000256" key="2">
    <source>
        <dbReference type="SAM" id="SignalP"/>
    </source>
</evidence>